<feature type="compositionally biased region" description="Pro residues" evidence="1">
    <location>
        <begin position="843"/>
        <end position="865"/>
    </location>
</feature>
<feature type="region of interest" description="Disordered" evidence="1">
    <location>
        <begin position="946"/>
        <end position="1028"/>
    </location>
</feature>
<dbReference type="OrthoDB" id="2798624at2759"/>
<evidence type="ECO:0000256" key="1">
    <source>
        <dbReference type="SAM" id="MobiDB-lite"/>
    </source>
</evidence>
<dbReference type="AlphaFoldDB" id="A0A0D7A4F5"/>
<proteinExistence type="predicted"/>
<gene>
    <name evidence="2" type="ORF">FISHEDRAFT_61275</name>
</gene>
<feature type="compositionally biased region" description="Low complexity" evidence="1">
    <location>
        <begin position="830"/>
        <end position="842"/>
    </location>
</feature>
<feature type="region of interest" description="Disordered" evidence="1">
    <location>
        <begin position="299"/>
        <end position="367"/>
    </location>
</feature>
<organism evidence="2 3">
    <name type="scientific">Fistulina hepatica ATCC 64428</name>
    <dbReference type="NCBI Taxonomy" id="1128425"/>
    <lineage>
        <taxon>Eukaryota</taxon>
        <taxon>Fungi</taxon>
        <taxon>Dikarya</taxon>
        <taxon>Basidiomycota</taxon>
        <taxon>Agaricomycotina</taxon>
        <taxon>Agaricomycetes</taxon>
        <taxon>Agaricomycetidae</taxon>
        <taxon>Agaricales</taxon>
        <taxon>Fistulinaceae</taxon>
        <taxon>Fistulina</taxon>
    </lineage>
</organism>
<feature type="compositionally biased region" description="Polar residues" evidence="1">
    <location>
        <begin position="505"/>
        <end position="521"/>
    </location>
</feature>
<feature type="region of interest" description="Disordered" evidence="1">
    <location>
        <begin position="803"/>
        <end position="865"/>
    </location>
</feature>
<feature type="compositionally biased region" description="Polar residues" evidence="1">
    <location>
        <begin position="314"/>
        <end position="324"/>
    </location>
</feature>
<evidence type="ECO:0000313" key="3">
    <source>
        <dbReference type="Proteomes" id="UP000054144"/>
    </source>
</evidence>
<feature type="compositionally biased region" description="Polar residues" evidence="1">
    <location>
        <begin position="997"/>
        <end position="1028"/>
    </location>
</feature>
<feature type="region of interest" description="Disordered" evidence="1">
    <location>
        <begin position="502"/>
        <end position="528"/>
    </location>
</feature>
<sequence length="1028" mass="111757">MSFIKRIFSRHRRARSDTFTVHAQENTKQSVRYSLQPLPEISRSPLQVNIDEPPGNISHYSPASDIVASPSPPQPQVHEINDSAPLKQNSEDVGAILRKRLSEFAALRDHLSKLIDEQHVLQEYNGTLWNDLRRLADGCRSQEAEQTQVAARRSAVAVKTMLDIARRKNDQLHIFSTALLDLGLDPDPRMNSIRSSQVFSIVEAVKKAATDPTTVWHKIVPKVVAATASNSFPADHERVCADPEEYAHTIDDILRLRRELRSARKMKAFWKRRAQHDGTNMDIVTPSNSHLAALAEVEEPADSELVGQLGSPLQPATTGSTESVSDPPALSVSGSKNDPEPESPKNILTAEYSPAVPPESEMGEIPDEEEMVDIPAEGERKAYEARRVQEVREMDPEQDSTTVQEKGQQSPMFGEDCDEVADQYPRDSHPESNVDQDERSVESIDCVLAATKLLDSFPDISSYPSTSTDTTGALRLSCSYSQSPSSPTPFEHTPNLSMRQLEAQPKTSVSANTSTLQSPISPSRIPASKSLPARSLRLPASRYEKAALFADSPHGYVHPSGSVSGKHLRSMTRKPPIPPKSVSMISKITGKHKYIGMARGSSTNASRLPPLASETFHAELMETHSSEKISLSSMARQTRVKFNASNEGYSSDNWNMAVDAVPEAHTRLAPETCTTLPPTVAPLKLLPREGKGNNNSVNASQQMIYSARDEFDFSWTNMAPAFKKSEPAPSVKNNPPTGIAYRRRPRMYRRRVDLIEEGIPRIPGIPEETDSISMENHSDLACESSFSKAGMWSAVCDAASESKLDTSTETRLPNGSAHDRGARSSSCDVTTPSRSTVPTSPTASPPPGPPPTSPLPPLPDQPPQIPVSIFRRAIRGINRGHRRNSTGSFSAMLSSSLSSIRSLWTISERSEGSGTSSGALPISSSSASAVSSSTVAVASSFAATVASSSGKIASPRPARLSWTPSSSSMRAKSRLPMLSERLPPGTPDMVVHERTRTVVQANSPSNPRTSFKASALRTSSPSSPVSHP</sequence>
<dbReference type="EMBL" id="KN882059">
    <property type="protein sequence ID" value="KIY45269.1"/>
    <property type="molecule type" value="Genomic_DNA"/>
</dbReference>
<name>A0A0D7A4F5_9AGAR</name>
<reference evidence="2 3" key="1">
    <citation type="journal article" date="2015" name="Fungal Genet. Biol.">
        <title>Evolution of novel wood decay mechanisms in Agaricales revealed by the genome sequences of Fistulina hepatica and Cylindrobasidium torrendii.</title>
        <authorList>
            <person name="Floudas D."/>
            <person name="Held B.W."/>
            <person name="Riley R."/>
            <person name="Nagy L.G."/>
            <person name="Koehler G."/>
            <person name="Ransdell A.S."/>
            <person name="Younus H."/>
            <person name="Chow J."/>
            <person name="Chiniquy J."/>
            <person name="Lipzen A."/>
            <person name="Tritt A."/>
            <person name="Sun H."/>
            <person name="Haridas S."/>
            <person name="LaButti K."/>
            <person name="Ohm R.A."/>
            <person name="Kues U."/>
            <person name="Blanchette R.A."/>
            <person name="Grigoriev I.V."/>
            <person name="Minto R.E."/>
            <person name="Hibbett D.S."/>
        </authorList>
    </citation>
    <scope>NUCLEOTIDE SEQUENCE [LARGE SCALE GENOMIC DNA]</scope>
    <source>
        <strain evidence="2 3">ATCC 64428</strain>
    </source>
</reference>
<feature type="compositionally biased region" description="Basic and acidic residues" evidence="1">
    <location>
        <begin position="424"/>
        <end position="441"/>
    </location>
</feature>
<keyword evidence="3" id="KW-1185">Reference proteome</keyword>
<feature type="region of interest" description="Disordered" evidence="1">
    <location>
        <begin position="389"/>
        <end position="441"/>
    </location>
</feature>
<feature type="compositionally biased region" description="Polar residues" evidence="1">
    <location>
        <begin position="399"/>
        <end position="411"/>
    </location>
</feature>
<evidence type="ECO:0000313" key="2">
    <source>
        <dbReference type="EMBL" id="KIY45269.1"/>
    </source>
</evidence>
<dbReference type="Proteomes" id="UP000054144">
    <property type="component" value="Unassembled WGS sequence"/>
</dbReference>
<feature type="region of interest" description="Disordered" evidence="1">
    <location>
        <begin position="560"/>
        <end position="582"/>
    </location>
</feature>
<accession>A0A0D7A4F5</accession>
<protein>
    <submittedName>
        <fullName evidence="2">Uncharacterized protein</fullName>
    </submittedName>
</protein>